<gene>
    <name evidence="2" type="ORF">ACFPN1_07110</name>
</gene>
<comment type="caution">
    <text evidence="2">The sequence shown here is derived from an EMBL/GenBank/DDBJ whole genome shotgun (WGS) entry which is preliminary data.</text>
</comment>
<name>A0ABW0SLC2_9GAMM</name>
<feature type="region of interest" description="Disordered" evidence="1">
    <location>
        <begin position="19"/>
        <end position="44"/>
    </location>
</feature>
<organism evidence="2 3">
    <name type="scientific">Lysobacter yangpyeongensis</name>
    <dbReference type="NCBI Taxonomy" id="346182"/>
    <lineage>
        <taxon>Bacteria</taxon>
        <taxon>Pseudomonadati</taxon>
        <taxon>Pseudomonadota</taxon>
        <taxon>Gammaproteobacteria</taxon>
        <taxon>Lysobacterales</taxon>
        <taxon>Lysobacteraceae</taxon>
        <taxon>Lysobacter</taxon>
    </lineage>
</organism>
<dbReference type="Proteomes" id="UP001596036">
    <property type="component" value="Unassembled WGS sequence"/>
</dbReference>
<protein>
    <submittedName>
        <fullName evidence="2">Uncharacterized protein</fullName>
    </submittedName>
</protein>
<dbReference type="RefSeq" id="WP_386754147.1">
    <property type="nucleotide sequence ID" value="NZ_JBHSNM010000002.1"/>
</dbReference>
<evidence type="ECO:0000256" key="1">
    <source>
        <dbReference type="SAM" id="MobiDB-lite"/>
    </source>
</evidence>
<evidence type="ECO:0000313" key="3">
    <source>
        <dbReference type="Proteomes" id="UP001596036"/>
    </source>
</evidence>
<reference evidence="3" key="1">
    <citation type="journal article" date="2019" name="Int. J. Syst. Evol. Microbiol.">
        <title>The Global Catalogue of Microorganisms (GCM) 10K type strain sequencing project: providing services to taxonomists for standard genome sequencing and annotation.</title>
        <authorList>
            <consortium name="The Broad Institute Genomics Platform"/>
            <consortium name="The Broad Institute Genome Sequencing Center for Infectious Disease"/>
            <person name="Wu L."/>
            <person name="Ma J."/>
        </authorList>
    </citation>
    <scope>NUCLEOTIDE SEQUENCE [LARGE SCALE GENOMIC DNA]</scope>
    <source>
        <strain evidence="3">KACC 11407</strain>
    </source>
</reference>
<accession>A0ABW0SLC2</accession>
<proteinExistence type="predicted"/>
<dbReference type="EMBL" id="JBHSNM010000002">
    <property type="protein sequence ID" value="MFC5569827.1"/>
    <property type="molecule type" value="Genomic_DNA"/>
</dbReference>
<keyword evidence="3" id="KW-1185">Reference proteome</keyword>
<evidence type="ECO:0000313" key="2">
    <source>
        <dbReference type="EMBL" id="MFC5569827.1"/>
    </source>
</evidence>
<sequence>MPALYLRVQEREDAAIRECLPPGSRGRDGAAMTSSIQQRGAPLR</sequence>